<name>A0A143DDX8_9PROT</name>
<comment type="subcellular location">
    <subcellularLocation>
        <location evidence="1">Cell envelope</location>
    </subcellularLocation>
</comment>
<dbReference type="RefSeq" id="WP_066134875.1">
    <property type="nucleotide sequence ID" value="NZ_CP014525.1"/>
</dbReference>
<reference evidence="3 4" key="1">
    <citation type="submission" date="2016-02" db="EMBL/GenBank/DDBJ databases">
        <title>Complete Genome of H5569, the type strain of the newly described species Haematospirillium jordaniae.</title>
        <authorList>
            <person name="Nicholson A.C."/>
            <person name="Humrighouse B.W."/>
            <person name="Loparov V."/>
            <person name="McQuiston J.R."/>
        </authorList>
    </citation>
    <scope>NUCLEOTIDE SEQUENCE [LARGE SCALE GENOMIC DNA]</scope>
    <source>
        <strain evidence="3 4">H5569</strain>
    </source>
</reference>
<dbReference type="InterPro" id="IPR034984">
    <property type="entry name" value="Imelysin-like_IPPA"/>
</dbReference>
<dbReference type="OrthoDB" id="5729110at2"/>
<evidence type="ECO:0000313" key="3">
    <source>
        <dbReference type="EMBL" id="AMW34856.1"/>
    </source>
</evidence>
<organism evidence="3 4">
    <name type="scientific">Haematospirillum jordaniae</name>
    <dbReference type="NCBI Taxonomy" id="1549855"/>
    <lineage>
        <taxon>Bacteria</taxon>
        <taxon>Pseudomonadati</taxon>
        <taxon>Pseudomonadota</taxon>
        <taxon>Alphaproteobacteria</taxon>
        <taxon>Rhodospirillales</taxon>
        <taxon>Novispirillaceae</taxon>
        <taxon>Haematospirillum</taxon>
    </lineage>
</organism>
<dbReference type="Proteomes" id="UP000076066">
    <property type="component" value="Chromosome"/>
</dbReference>
<evidence type="ECO:0000256" key="2">
    <source>
        <dbReference type="ARBA" id="ARBA00022729"/>
    </source>
</evidence>
<dbReference type="GO" id="GO:0030313">
    <property type="term" value="C:cell envelope"/>
    <property type="evidence" value="ECO:0007669"/>
    <property type="project" value="UniProtKB-SubCell"/>
</dbReference>
<evidence type="ECO:0000256" key="1">
    <source>
        <dbReference type="ARBA" id="ARBA00004196"/>
    </source>
</evidence>
<keyword evidence="4" id="KW-1185">Reference proteome</keyword>
<dbReference type="STRING" id="1549855.AY555_06330"/>
<keyword evidence="2" id="KW-0732">Signal</keyword>
<evidence type="ECO:0000313" key="4">
    <source>
        <dbReference type="Proteomes" id="UP000076066"/>
    </source>
</evidence>
<dbReference type="GeneID" id="53316772"/>
<proteinExistence type="predicted"/>
<dbReference type="Pfam" id="PF09375">
    <property type="entry name" value="Peptidase_M75"/>
    <property type="match status" value="1"/>
</dbReference>
<dbReference type="Gene3D" id="1.20.1420.20">
    <property type="entry name" value="M75 peptidase, HXXE motif"/>
    <property type="match status" value="1"/>
</dbReference>
<accession>A0A143DDX8</accession>
<dbReference type="InterPro" id="IPR038352">
    <property type="entry name" value="Imelysin_sf"/>
</dbReference>
<protein>
    <submittedName>
        <fullName evidence="3">Uncharacterized protein</fullName>
    </submittedName>
</protein>
<dbReference type="CDD" id="cd14659">
    <property type="entry name" value="Imelysin-like_IPPA"/>
    <property type="match status" value="1"/>
</dbReference>
<dbReference type="EMBL" id="CP014525">
    <property type="protein sequence ID" value="AMW34856.1"/>
    <property type="molecule type" value="Genomic_DNA"/>
</dbReference>
<gene>
    <name evidence="3" type="ORF">AY555_06330</name>
</gene>
<dbReference type="AlphaFoldDB" id="A0A143DDX8"/>
<dbReference type="InterPro" id="IPR018976">
    <property type="entry name" value="Imelysin-like"/>
</dbReference>
<dbReference type="KEGG" id="hjo:AY555_06330"/>
<sequence length="354" mass="38110">MTARLALTATLLLLALLPVSGRAADSLRLTAEAVDAVILPAFQRFAEATAALERTLGDACPEQDSKSAFATAFLAWQGVQHVRIGPSQTENRHYRIQFWPDPKNLGARHVSTLLSAPDTALTPESLSRASIAVQGFPALERLLWGNSPINPHECRVAQAIGRNLSSMAQAIRAEWTEPDGGFRAILLRPGDKNTLFRTPAESLRAIHGTLSTLLQATQDMKLGSPMGSNPTKARPERGEAWRADLPLQALLANLDAALQLYQGHAGKDGGLRAGVLEHEDSEIVDISILHGLTEARRLTAELATRPWKDVLANPAGYRTLMLIRANIGTARSMVETEMAGMLGLGIGFNALDGD</sequence>